<dbReference type="SUPFAM" id="SSF50978">
    <property type="entry name" value="WD40 repeat-like"/>
    <property type="match status" value="1"/>
</dbReference>
<dbReference type="Proteomes" id="UP000824782">
    <property type="component" value="Unassembled WGS sequence"/>
</dbReference>
<dbReference type="PANTHER" id="PTHR22889">
    <property type="entry name" value="WD REPEAT-CONTAINING PROTEIN 89"/>
    <property type="match status" value="1"/>
</dbReference>
<dbReference type="EMBL" id="WNYA01000007">
    <property type="protein sequence ID" value="KAG8561185.1"/>
    <property type="molecule type" value="Genomic_DNA"/>
</dbReference>
<gene>
    <name evidence="6" type="ORF">GDO81_015279</name>
</gene>
<proteinExistence type="predicted"/>
<dbReference type="Pfam" id="PF00400">
    <property type="entry name" value="WD40"/>
    <property type="match status" value="3"/>
</dbReference>
<evidence type="ECO:0000256" key="1">
    <source>
        <dbReference type="ARBA" id="ARBA00021125"/>
    </source>
</evidence>
<evidence type="ECO:0000313" key="7">
    <source>
        <dbReference type="Proteomes" id="UP000824782"/>
    </source>
</evidence>
<dbReference type="SMART" id="SM00320">
    <property type="entry name" value="WD40"/>
    <property type="match status" value="4"/>
</dbReference>
<sequence length="381" mass="42240">MEALEEQLSHLSIAKRSTMKDSTTYILDIDVSKSTEEQNSQTVAILCSDKTIRLYNKETMTCLQEYNARPDVLSGVRFSHTNGNLVFSACSDGTVKLWDARSSGPGAVQVYTGYPSNVFISFDVSCNDLVVCAGTEKVESDAFLVFWDGRYIANTESKEPLGAYSESHNDDVTQVRFHPTNPSLVATGSTDGLVNVFDINENNEDDALTSTCNSDSSVNMIGWAGRDFKQVYCLTHDEGFLWWDIAQVDTEEAITLCKVDDMREHVSECHVDYLVDGFYHEKQNTLLLLGGSHNGDISLFKCNKGQVTHLKNLAGGHTATVRSVFWCGGDEFLITGGEDAQLLFWKAKATSPKKKDSMKMASSVQQRVRVHSTKSLLTKQK</sequence>
<dbReference type="Gene3D" id="2.130.10.10">
    <property type="entry name" value="YVTN repeat-like/Quinoprotein amine dehydrogenase"/>
    <property type="match status" value="2"/>
</dbReference>
<dbReference type="AlphaFoldDB" id="A0AAV7AP40"/>
<feature type="repeat" description="WD" evidence="4">
    <location>
        <begin position="165"/>
        <end position="207"/>
    </location>
</feature>
<organism evidence="6 7">
    <name type="scientific">Engystomops pustulosus</name>
    <name type="common">Tungara frog</name>
    <name type="synonym">Physalaemus pustulosus</name>
    <dbReference type="NCBI Taxonomy" id="76066"/>
    <lineage>
        <taxon>Eukaryota</taxon>
        <taxon>Metazoa</taxon>
        <taxon>Chordata</taxon>
        <taxon>Craniata</taxon>
        <taxon>Vertebrata</taxon>
        <taxon>Euteleostomi</taxon>
        <taxon>Amphibia</taxon>
        <taxon>Batrachia</taxon>
        <taxon>Anura</taxon>
        <taxon>Neobatrachia</taxon>
        <taxon>Hyloidea</taxon>
        <taxon>Leptodactylidae</taxon>
        <taxon>Leiuperinae</taxon>
        <taxon>Engystomops</taxon>
    </lineage>
</organism>
<reference evidence="6" key="1">
    <citation type="thesis" date="2020" institute="ProQuest LLC" country="789 East Eisenhower Parkway, Ann Arbor, MI, USA">
        <title>Comparative Genomics and Chromosome Evolution.</title>
        <authorList>
            <person name="Mudd A.B."/>
        </authorList>
    </citation>
    <scope>NUCLEOTIDE SEQUENCE</scope>
    <source>
        <strain evidence="6">237g6f4</strain>
        <tissue evidence="6">Blood</tissue>
    </source>
</reference>
<feature type="region of interest" description="Disordered" evidence="5">
    <location>
        <begin position="354"/>
        <end position="381"/>
    </location>
</feature>
<dbReference type="InterPro" id="IPR039328">
    <property type="entry name" value="WDR89"/>
</dbReference>
<dbReference type="InterPro" id="IPR001680">
    <property type="entry name" value="WD40_rpt"/>
</dbReference>
<dbReference type="PANTHER" id="PTHR22889:SF0">
    <property type="entry name" value="WD REPEAT-CONTAINING PROTEIN 89"/>
    <property type="match status" value="1"/>
</dbReference>
<keyword evidence="7" id="KW-1185">Reference proteome</keyword>
<accession>A0AAV7AP40</accession>
<evidence type="ECO:0000256" key="4">
    <source>
        <dbReference type="PROSITE-ProRule" id="PRU00221"/>
    </source>
</evidence>
<feature type="repeat" description="WD" evidence="4">
    <location>
        <begin position="314"/>
        <end position="355"/>
    </location>
</feature>
<protein>
    <recommendedName>
        <fullName evidence="1">WD repeat-containing protein 89</fullName>
    </recommendedName>
</protein>
<name>A0AAV7AP40_ENGPU</name>
<keyword evidence="3" id="KW-0677">Repeat</keyword>
<evidence type="ECO:0000256" key="3">
    <source>
        <dbReference type="ARBA" id="ARBA00022737"/>
    </source>
</evidence>
<dbReference type="PROSITE" id="PS00678">
    <property type="entry name" value="WD_REPEATS_1"/>
    <property type="match status" value="1"/>
</dbReference>
<keyword evidence="2 4" id="KW-0853">WD repeat</keyword>
<feature type="repeat" description="WD" evidence="4">
    <location>
        <begin position="66"/>
        <end position="102"/>
    </location>
</feature>
<evidence type="ECO:0000313" key="6">
    <source>
        <dbReference type="EMBL" id="KAG8561185.1"/>
    </source>
</evidence>
<dbReference type="InterPro" id="IPR015943">
    <property type="entry name" value="WD40/YVTN_repeat-like_dom_sf"/>
</dbReference>
<dbReference type="InterPro" id="IPR036322">
    <property type="entry name" value="WD40_repeat_dom_sf"/>
</dbReference>
<evidence type="ECO:0000256" key="2">
    <source>
        <dbReference type="ARBA" id="ARBA00022574"/>
    </source>
</evidence>
<comment type="caution">
    <text evidence="6">The sequence shown here is derived from an EMBL/GenBank/DDBJ whole genome shotgun (WGS) entry which is preliminary data.</text>
</comment>
<dbReference type="PROSITE" id="PS50294">
    <property type="entry name" value="WD_REPEATS_REGION"/>
    <property type="match status" value="2"/>
</dbReference>
<evidence type="ECO:0000256" key="5">
    <source>
        <dbReference type="SAM" id="MobiDB-lite"/>
    </source>
</evidence>
<dbReference type="InterPro" id="IPR019775">
    <property type="entry name" value="WD40_repeat_CS"/>
</dbReference>
<dbReference type="PROSITE" id="PS50082">
    <property type="entry name" value="WD_REPEATS_2"/>
    <property type="match status" value="3"/>
</dbReference>